<dbReference type="InterPro" id="IPR029442">
    <property type="entry name" value="GyrI-like"/>
</dbReference>
<keyword evidence="3" id="KW-0804">Transcription</keyword>
<dbReference type="InterPro" id="IPR018062">
    <property type="entry name" value="HTH_AraC-typ_CS"/>
</dbReference>
<gene>
    <name evidence="5" type="ORF">SAMN05660859_2581</name>
</gene>
<evidence type="ECO:0000313" key="5">
    <source>
        <dbReference type="EMBL" id="SCW73476.1"/>
    </source>
</evidence>
<sequence>MEDAAAGSSLSSLFARRMNGASGLAAPSRGAPSGASAASALTEIWTDPLPLAPPARVETGFVLSTLDWIESDTGAPRTIEAAAERVGMSPFHFHRRFAELMGETYGAYVRRTRLAHAAALICRSSTSIIEASLRSGYGSQAAFTRAFSRQFAVAPNRLRAMALAQTPHPQRLHVDLVEAAAPVRLGAVPLIGMRFHGPLTQVPAHWQHFASALMAAGLPLEAVTAVGILHDDPGFTAPGQIRYDCTIVDTHSTFPTLRAPLRRLNVRAGSFVRLDVEGAYTLIPEAVFGVCAVWMPRHRRALGEAPAYEMYRTPPWLRTGSVRASVLVPCSP</sequence>
<accession>A0A1G4SWP6</accession>
<dbReference type="InterPro" id="IPR018060">
    <property type="entry name" value="HTH_AraC"/>
</dbReference>
<dbReference type="RefSeq" id="WP_244517797.1">
    <property type="nucleotide sequence ID" value="NZ_FMTP01000003.1"/>
</dbReference>
<name>A0A1G4SWP6_9HYPH</name>
<dbReference type="InterPro" id="IPR050959">
    <property type="entry name" value="MarA-like"/>
</dbReference>
<keyword evidence="2" id="KW-0238">DNA-binding</keyword>
<dbReference type="PROSITE" id="PS00041">
    <property type="entry name" value="HTH_ARAC_FAMILY_1"/>
    <property type="match status" value="1"/>
</dbReference>
<protein>
    <submittedName>
        <fullName evidence="5">GyrI-like small molecule binding domain-containing protein</fullName>
    </submittedName>
</protein>
<evidence type="ECO:0000256" key="2">
    <source>
        <dbReference type="ARBA" id="ARBA00023125"/>
    </source>
</evidence>
<reference evidence="6" key="1">
    <citation type="submission" date="2016-10" db="EMBL/GenBank/DDBJ databases">
        <authorList>
            <person name="Varghese N."/>
            <person name="Submissions S."/>
        </authorList>
    </citation>
    <scope>NUCLEOTIDE SEQUENCE [LARGE SCALE GENOMIC DNA]</scope>
    <source>
        <strain evidence="6">CGMCC 1.1761</strain>
    </source>
</reference>
<keyword evidence="1" id="KW-0805">Transcription regulation</keyword>
<dbReference type="PANTHER" id="PTHR47504">
    <property type="entry name" value="RIGHT ORIGIN-BINDING PROTEIN"/>
    <property type="match status" value="1"/>
</dbReference>
<dbReference type="SUPFAM" id="SSF46689">
    <property type="entry name" value="Homeodomain-like"/>
    <property type="match status" value="2"/>
</dbReference>
<dbReference type="InterPro" id="IPR011256">
    <property type="entry name" value="Reg_factor_effector_dom_sf"/>
</dbReference>
<dbReference type="Gene3D" id="3.20.80.10">
    <property type="entry name" value="Regulatory factor, effector binding domain"/>
    <property type="match status" value="1"/>
</dbReference>
<evidence type="ECO:0000256" key="3">
    <source>
        <dbReference type="ARBA" id="ARBA00023163"/>
    </source>
</evidence>
<dbReference type="STRING" id="177413.SAMN05660859_2581"/>
<evidence type="ECO:0000313" key="6">
    <source>
        <dbReference type="Proteomes" id="UP000198889"/>
    </source>
</evidence>
<dbReference type="Pfam" id="PF12833">
    <property type="entry name" value="HTH_18"/>
    <property type="match status" value="1"/>
</dbReference>
<dbReference type="GO" id="GO:0003700">
    <property type="term" value="F:DNA-binding transcription factor activity"/>
    <property type="evidence" value="ECO:0007669"/>
    <property type="project" value="InterPro"/>
</dbReference>
<dbReference type="AlphaFoldDB" id="A0A1G4SWP6"/>
<feature type="domain" description="HTH araC/xylS-type" evidence="4">
    <location>
        <begin position="63"/>
        <end position="161"/>
    </location>
</feature>
<evidence type="ECO:0000259" key="4">
    <source>
        <dbReference type="PROSITE" id="PS01124"/>
    </source>
</evidence>
<proteinExistence type="predicted"/>
<dbReference type="EMBL" id="FMTP01000003">
    <property type="protein sequence ID" value="SCW73476.1"/>
    <property type="molecule type" value="Genomic_DNA"/>
</dbReference>
<keyword evidence="6" id="KW-1185">Reference proteome</keyword>
<dbReference type="InterPro" id="IPR009057">
    <property type="entry name" value="Homeodomain-like_sf"/>
</dbReference>
<dbReference type="Pfam" id="PF06445">
    <property type="entry name" value="GyrI-like"/>
    <property type="match status" value="1"/>
</dbReference>
<evidence type="ECO:0000256" key="1">
    <source>
        <dbReference type="ARBA" id="ARBA00023015"/>
    </source>
</evidence>
<dbReference type="PANTHER" id="PTHR47504:SF5">
    <property type="entry name" value="RIGHT ORIGIN-BINDING PROTEIN"/>
    <property type="match status" value="1"/>
</dbReference>
<dbReference type="SMART" id="SM00342">
    <property type="entry name" value="HTH_ARAC"/>
    <property type="match status" value="1"/>
</dbReference>
<dbReference type="GO" id="GO:0043565">
    <property type="term" value="F:sequence-specific DNA binding"/>
    <property type="evidence" value="ECO:0007669"/>
    <property type="project" value="InterPro"/>
</dbReference>
<dbReference type="PROSITE" id="PS01124">
    <property type="entry name" value="HTH_ARAC_FAMILY_2"/>
    <property type="match status" value="1"/>
</dbReference>
<organism evidence="5 6">
    <name type="scientific">Ancylobacter rudongensis</name>
    <dbReference type="NCBI Taxonomy" id="177413"/>
    <lineage>
        <taxon>Bacteria</taxon>
        <taxon>Pseudomonadati</taxon>
        <taxon>Pseudomonadota</taxon>
        <taxon>Alphaproteobacteria</taxon>
        <taxon>Hyphomicrobiales</taxon>
        <taxon>Xanthobacteraceae</taxon>
        <taxon>Ancylobacter</taxon>
    </lineage>
</organism>
<dbReference type="Proteomes" id="UP000198889">
    <property type="component" value="Unassembled WGS sequence"/>
</dbReference>
<dbReference type="Gene3D" id="1.10.10.60">
    <property type="entry name" value="Homeodomain-like"/>
    <property type="match status" value="2"/>
</dbReference>
<dbReference type="SUPFAM" id="SSF55136">
    <property type="entry name" value="Probable bacterial effector-binding domain"/>
    <property type="match status" value="1"/>
</dbReference>